<comment type="caution">
    <text evidence="1">The sequence shown here is derived from an EMBL/GenBank/DDBJ whole genome shotgun (WGS) entry which is preliminary data.</text>
</comment>
<dbReference type="AlphaFoldDB" id="A0A139ISR3"/>
<dbReference type="Proteomes" id="UP000073492">
    <property type="component" value="Unassembled WGS sequence"/>
</dbReference>
<proteinExistence type="predicted"/>
<reference evidence="1 2" key="1">
    <citation type="submission" date="2015-07" db="EMBL/GenBank/DDBJ databases">
        <title>Comparative genomics of the Sigatoka disease complex on banana suggests a link between parallel evolutionary changes in Pseudocercospora fijiensis and Pseudocercospora eumusae and increased virulence on the banana host.</title>
        <authorList>
            <person name="Chang T.-C."/>
            <person name="Salvucci A."/>
            <person name="Crous P.W."/>
            <person name="Stergiopoulos I."/>
        </authorList>
    </citation>
    <scope>NUCLEOTIDE SEQUENCE [LARGE SCALE GENOMIC DNA]</scope>
    <source>
        <strain evidence="1 2">CBS 116634</strain>
    </source>
</reference>
<keyword evidence="2" id="KW-1185">Reference proteome</keyword>
<accession>A0A139ISR3</accession>
<evidence type="ECO:0000313" key="2">
    <source>
        <dbReference type="Proteomes" id="UP000073492"/>
    </source>
</evidence>
<protein>
    <submittedName>
        <fullName evidence="1">Uncharacterized protein</fullName>
    </submittedName>
</protein>
<name>A0A139ISR3_9PEZI</name>
<gene>
    <name evidence="1" type="ORF">AC579_3634</name>
</gene>
<evidence type="ECO:0000313" key="1">
    <source>
        <dbReference type="EMBL" id="KXT17779.1"/>
    </source>
</evidence>
<sequence>MQGSSNVDEQLPSSFAPFVLYHKVYDEESFEVLLKPGFATVTANKEASVLPERFSGCPACGPCATLGLKEITPVPLASAKVLLQRVDLPPAMLVERAQIGTAVPFSPFSSDCA</sequence>
<dbReference type="EMBL" id="LFZO01000015">
    <property type="protein sequence ID" value="KXT17779.1"/>
    <property type="molecule type" value="Genomic_DNA"/>
</dbReference>
<organism evidence="1 2">
    <name type="scientific">Pseudocercospora musae</name>
    <dbReference type="NCBI Taxonomy" id="113226"/>
    <lineage>
        <taxon>Eukaryota</taxon>
        <taxon>Fungi</taxon>
        <taxon>Dikarya</taxon>
        <taxon>Ascomycota</taxon>
        <taxon>Pezizomycotina</taxon>
        <taxon>Dothideomycetes</taxon>
        <taxon>Dothideomycetidae</taxon>
        <taxon>Mycosphaerellales</taxon>
        <taxon>Mycosphaerellaceae</taxon>
        <taxon>Pseudocercospora</taxon>
    </lineage>
</organism>